<evidence type="ECO:0000259" key="1">
    <source>
        <dbReference type="Pfam" id="PF14133"/>
    </source>
</evidence>
<evidence type="ECO:0000313" key="2">
    <source>
        <dbReference type="EMBL" id="EMB27116.1"/>
    </source>
</evidence>
<sequence>MKKILTVFMLMLIVSCQKNSDTKETLTIQNEVQDEKPLFSNMSDDESIKEVQAVLNSHLKNKNAEAFIRGVIDYNETIEKTGLTKGFEKEPPEYDEQKIDELWKSKKGNFIGTNCRINVFMLLKDNIEIKKAPIDDALLFMDNEAISVGKIFNDNDTERFKQLFSRVKTENTKNILIHAQKMKEHFANIGFDKNVKMLSVVLHDNLDGDFLFIGHTGVLLQNKDTFLFVEKLSFSEPFQAVKFARKEDCYNYLFLKYKHYQDEDTAKPFIMGNNELIELEAYKEIF</sequence>
<feature type="domain" description="DUF4300" evidence="1">
    <location>
        <begin position="39"/>
        <end position="277"/>
    </location>
</feature>
<dbReference type="AlphaFoldDB" id="M2AUU1"/>
<comment type="caution">
    <text evidence="2">The sequence shown here is derived from an EMBL/GenBank/DDBJ whole genome shotgun (WGS) entry which is preliminary data.</text>
</comment>
<protein>
    <recommendedName>
        <fullName evidence="1">DUF4300 domain-containing protein</fullName>
    </recommendedName>
</protein>
<accession>M2AUU1</accession>
<evidence type="ECO:0000313" key="3">
    <source>
        <dbReference type="Proteomes" id="UP000016183"/>
    </source>
</evidence>
<dbReference type="PROSITE" id="PS51257">
    <property type="entry name" value="PROKAR_LIPOPROTEIN"/>
    <property type="match status" value="1"/>
</dbReference>
<dbReference type="OrthoDB" id="3267930at2"/>
<dbReference type="Proteomes" id="UP000016183">
    <property type="component" value="Unassembled WGS sequence"/>
</dbReference>
<name>M2AUU1_TREDN</name>
<dbReference type="HOGENOM" id="CLU_061772_0_0_12"/>
<proteinExistence type="predicted"/>
<reference evidence="2 3" key="1">
    <citation type="submission" date="2012-01" db="EMBL/GenBank/DDBJ databases">
        <title>The Genome Sequence of Treponema denticola SP33.</title>
        <authorList>
            <consortium name="The Broad Institute Genome Sequencing Platform"/>
            <person name="Earl A."/>
            <person name="Ward D."/>
            <person name="Feldgarden M."/>
            <person name="Gevers D."/>
            <person name="Blanton J.M."/>
            <person name="Fenno C.J."/>
            <person name="Baranova O.V."/>
            <person name="Mathney J."/>
            <person name="Dewhirst F.E."/>
            <person name="Izard J."/>
            <person name="Young S.K."/>
            <person name="Zeng Q."/>
            <person name="Gargeya S."/>
            <person name="Fitzgerald M."/>
            <person name="Haas B."/>
            <person name="Abouelleil A."/>
            <person name="Alvarado L."/>
            <person name="Arachchi H.M."/>
            <person name="Berlin A."/>
            <person name="Chapman S.B."/>
            <person name="Gearin G."/>
            <person name="Goldberg J."/>
            <person name="Griggs A."/>
            <person name="Gujja S."/>
            <person name="Hansen M."/>
            <person name="Heiman D."/>
            <person name="Howarth C."/>
            <person name="Larimer J."/>
            <person name="Lui A."/>
            <person name="MacDonald P.J.P."/>
            <person name="McCowen C."/>
            <person name="Montmayeur A."/>
            <person name="Murphy C."/>
            <person name="Neiman D."/>
            <person name="Pearson M."/>
            <person name="Priest M."/>
            <person name="Roberts A."/>
            <person name="Saif S."/>
            <person name="Shea T."/>
            <person name="Sisk P."/>
            <person name="Stolte C."/>
            <person name="Sykes S."/>
            <person name="Wortman J."/>
            <person name="Nusbaum C."/>
            <person name="Birren B."/>
        </authorList>
    </citation>
    <scope>NUCLEOTIDE SEQUENCE [LARGE SCALE GENOMIC DNA]</scope>
    <source>
        <strain evidence="2 3">SP33</strain>
    </source>
</reference>
<dbReference type="Pfam" id="PF14133">
    <property type="entry name" value="DUF4300"/>
    <property type="match status" value="1"/>
</dbReference>
<dbReference type="PATRIC" id="fig|999437.3.peg.336"/>
<dbReference type="RefSeq" id="WP_010693214.1">
    <property type="nucleotide sequence ID" value="NZ_KB442453.1"/>
</dbReference>
<gene>
    <name evidence="2" type="ORF">HMPREF9733_00338</name>
</gene>
<organism evidence="2 3">
    <name type="scientific">Treponema denticola SP33</name>
    <dbReference type="NCBI Taxonomy" id="999437"/>
    <lineage>
        <taxon>Bacteria</taxon>
        <taxon>Pseudomonadati</taxon>
        <taxon>Spirochaetota</taxon>
        <taxon>Spirochaetia</taxon>
        <taxon>Spirochaetales</taxon>
        <taxon>Treponemataceae</taxon>
        <taxon>Treponema</taxon>
    </lineage>
</organism>
<dbReference type="EMBL" id="AGDZ01000012">
    <property type="protein sequence ID" value="EMB27116.1"/>
    <property type="molecule type" value="Genomic_DNA"/>
</dbReference>
<dbReference type="InterPro" id="IPR025389">
    <property type="entry name" value="DUF4300"/>
</dbReference>